<organism evidence="2 3">
    <name type="scientific">Pelomonas parva</name>
    <dbReference type="NCBI Taxonomy" id="3299032"/>
    <lineage>
        <taxon>Bacteria</taxon>
        <taxon>Pseudomonadati</taxon>
        <taxon>Pseudomonadota</taxon>
        <taxon>Betaproteobacteria</taxon>
        <taxon>Burkholderiales</taxon>
        <taxon>Sphaerotilaceae</taxon>
        <taxon>Roseateles</taxon>
    </lineage>
</organism>
<protein>
    <recommendedName>
        <fullName evidence="4">DUF4034 domain-containing protein</fullName>
    </recommendedName>
</protein>
<evidence type="ECO:0000313" key="2">
    <source>
        <dbReference type="EMBL" id="MFG6430850.1"/>
    </source>
</evidence>
<keyword evidence="3" id="KW-1185">Reference proteome</keyword>
<reference evidence="2 3" key="1">
    <citation type="submission" date="2024-08" db="EMBL/GenBank/DDBJ databases">
        <authorList>
            <person name="Lu H."/>
        </authorList>
    </citation>
    <scope>NUCLEOTIDE SEQUENCE [LARGE SCALE GENOMIC DNA]</scope>
    <source>
        <strain evidence="2 3">LYH14W</strain>
    </source>
</reference>
<evidence type="ECO:0000256" key="1">
    <source>
        <dbReference type="SAM" id="SignalP"/>
    </source>
</evidence>
<evidence type="ECO:0000313" key="3">
    <source>
        <dbReference type="Proteomes" id="UP001606210"/>
    </source>
</evidence>
<feature type="chain" id="PRO_5045105295" description="DUF4034 domain-containing protein" evidence="1">
    <location>
        <begin position="22"/>
        <end position="336"/>
    </location>
</feature>
<dbReference type="EMBL" id="JBIGHV010000004">
    <property type="protein sequence ID" value="MFG6430850.1"/>
    <property type="molecule type" value="Genomic_DNA"/>
</dbReference>
<gene>
    <name evidence="2" type="ORF">ACG00Y_13055</name>
</gene>
<comment type="caution">
    <text evidence="2">The sequence shown here is derived from an EMBL/GenBank/DDBJ whole genome shotgun (WGS) entry which is preliminary data.</text>
</comment>
<dbReference type="RefSeq" id="WP_394479420.1">
    <property type="nucleotide sequence ID" value="NZ_JBIGHV010000004.1"/>
</dbReference>
<accession>A0ABW7F2W4</accession>
<proteinExistence type="predicted"/>
<name>A0ABW7F2W4_9BURK</name>
<sequence length="336" mass="37833">MALRPTLLAFVLALAQGVAVSQSPPAAPAPLADTIEDQAAEAMFWGDWAEVERLRAASLTEVQRAQEGGHAACLFGVGADRSYNGNSQAYHEAKVAATLDWARRRPDSPLAHAMHLDALVDQAWFYRGAGYAKTVSDQRFADFRAKLNEALTYAKTHGVVMGRDNYYIRPLLTLLRGLDVSLRQQLEIARKGMRKDAFDECIHNRSLESLMPKWGGEPEQLESWVRESMKGLPDGAALMRYARSYNIAAESDYEQKLFEDSLARWPLMRDGLRQLINESPKSRYWQNRLAYFACMVKDREVAVPALEAIEAAPKFEAWDANGQQTYQSCRRWALQS</sequence>
<evidence type="ECO:0008006" key="4">
    <source>
        <dbReference type="Google" id="ProtNLM"/>
    </source>
</evidence>
<keyword evidence="1" id="KW-0732">Signal</keyword>
<dbReference type="Proteomes" id="UP001606210">
    <property type="component" value="Unassembled WGS sequence"/>
</dbReference>
<feature type="signal peptide" evidence="1">
    <location>
        <begin position="1"/>
        <end position="21"/>
    </location>
</feature>